<sequence>MDSKKKISISFRPEDGSKNEVVRTQKEQAAAVDQDKEKEKRTTPVYPLPVKKKWRLPGSYRPVLATAVIALLLSLGLGFVLLRMFVSLTDVTTAGTEVLPAAEAPAGQVQEAGEASENQLPDSAAASLDTYIVQAGAFSTEGKAGEWQSRLNAQSISSVVWKRDGQYFLFVGSASSKQEAAYIAEEMKSKSIETYVKPWVVTIEKELPPLLQEGMKNHTLGSLTESERKEIAKASGEDSSLGQALVNWESQDENNLNWLKVAKSLE</sequence>
<keyword evidence="2" id="KW-1133">Transmembrane helix</keyword>
<evidence type="ECO:0000256" key="2">
    <source>
        <dbReference type="SAM" id="Phobius"/>
    </source>
</evidence>
<dbReference type="Gene3D" id="3.30.70.1070">
    <property type="entry name" value="Sporulation related repeat"/>
    <property type="match status" value="1"/>
</dbReference>
<keyword evidence="2" id="KW-0472">Membrane</keyword>
<accession>A0A845DUC6</accession>
<evidence type="ECO:0000313" key="4">
    <source>
        <dbReference type="EMBL" id="MYL19922.1"/>
    </source>
</evidence>
<evidence type="ECO:0000259" key="3">
    <source>
        <dbReference type="PROSITE" id="PS51724"/>
    </source>
</evidence>
<feature type="region of interest" description="Disordered" evidence="1">
    <location>
        <begin position="1"/>
        <end position="41"/>
    </location>
</feature>
<feature type="transmembrane region" description="Helical" evidence="2">
    <location>
        <begin position="63"/>
        <end position="86"/>
    </location>
</feature>
<feature type="domain" description="SPOR" evidence="3">
    <location>
        <begin position="125"/>
        <end position="203"/>
    </location>
</feature>
<evidence type="ECO:0000313" key="5">
    <source>
        <dbReference type="Proteomes" id="UP000460949"/>
    </source>
</evidence>
<keyword evidence="2" id="KW-0812">Transmembrane</keyword>
<dbReference type="InterPro" id="IPR007730">
    <property type="entry name" value="SPOR-like_dom"/>
</dbReference>
<organism evidence="4 5">
    <name type="scientific">Halobacillus litoralis</name>
    <dbReference type="NCBI Taxonomy" id="45668"/>
    <lineage>
        <taxon>Bacteria</taxon>
        <taxon>Bacillati</taxon>
        <taxon>Bacillota</taxon>
        <taxon>Bacilli</taxon>
        <taxon>Bacillales</taxon>
        <taxon>Bacillaceae</taxon>
        <taxon>Halobacillus</taxon>
    </lineage>
</organism>
<evidence type="ECO:0000256" key="1">
    <source>
        <dbReference type="SAM" id="MobiDB-lite"/>
    </source>
</evidence>
<comment type="caution">
    <text evidence="4">The sequence shown here is derived from an EMBL/GenBank/DDBJ whole genome shotgun (WGS) entry which is preliminary data.</text>
</comment>
<dbReference type="SUPFAM" id="SSF110997">
    <property type="entry name" value="Sporulation related repeat"/>
    <property type="match status" value="1"/>
</dbReference>
<dbReference type="AlphaFoldDB" id="A0A845DUC6"/>
<dbReference type="EMBL" id="WMET01000001">
    <property type="protein sequence ID" value="MYL19922.1"/>
    <property type="molecule type" value="Genomic_DNA"/>
</dbReference>
<feature type="compositionally biased region" description="Basic and acidic residues" evidence="1">
    <location>
        <begin position="12"/>
        <end position="26"/>
    </location>
</feature>
<proteinExistence type="predicted"/>
<dbReference type="InterPro" id="IPR036680">
    <property type="entry name" value="SPOR-like_sf"/>
</dbReference>
<name>A0A845DUC6_9BACI</name>
<dbReference type="Pfam" id="PF05036">
    <property type="entry name" value="SPOR"/>
    <property type="match status" value="1"/>
</dbReference>
<dbReference type="Proteomes" id="UP000460949">
    <property type="component" value="Unassembled WGS sequence"/>
</dbReference>
<dbReference type="PROSITE" id="PS51724">
    <property type="entry name" value="SPOR"/>
    <property type="match status" value="1"/>
</dbReference>
<dbReference type="GO" id="GO:0042834">
    <property type="term" value="F:peptidoglycan binding"/>
    <property type="evidence" value="ECO:0007669"/>
    <property type="project" value="InterPro"/>
</dbReference>
<dbReference type="RefSeq" id="WP_160836250.1">
    <property type="nucleotide sequence ID" value="NZ_JAIVAK010000002.1"/>
</dbReference>
<protein>
    <recommendedName>
        <fullName evidence="3">SPOR domain-containing protein</fullName>
    </recommendedName>
</protein>
<reference evidence="4 5" key="1">
    <citation type="submission" date="2019-11" db="EMBL/GenBank/DDBJ databases">
        <title>Genome sequences of 17 halophilic strains isolated from different environments.</title>
        <authorList>
            <person name="Furrow R.E."/>
        </authorList>
    </citation>
    <scope>NUCLEOTIDE SEQUENCE [LARGE SCALE GENOMIC DNA]</scope>
    <source>
        <strain evidence="4 5">22511_23_Filter</strain>
    </source>
</reference>
<gene>
    <name evidence="4" type="ORF">GLW04_08490</name>
</gene>